<dbReference type="RefSeq" id="WP_052554568.1">
    <property type="nucleotide sequence ID" value="NZ_JMCC02000083.1"/>
</dbReference>
<organism evidence="3 4">
    <name type="scientific">Enhygromyxa salina</name>
    <dbReference type="NCBI Taxonomy" id="215803"/>
    <lineage>
        <taxon>Bacteria</taxon>
        <taxon>Pseudomonadati</taxon>
        <taxon>Myxococcota</taxon>
        <taxon>Polyangia</taxon>
        <taxon>Nannocystales</taxon>
        <taxon>Nannocystaceae</taxon>
        <taxon>Enhygromyxa</taxon>
    </lineage>
</organism>
<dbReference type="SUPFAM" id="SSF48452">
    <property type="entry name" value="TPR-like"/>
    <property type="match status" value="1"/>
</dbReference>
<evidence type="ECO:0000313" key="3">
    <source>
        <dbReference type="EMBL" id="KIG13943.1"/>
    </source>
</evidence>
<evidence type="ECO:0000256" key="2">
    <source>
        <dbReference type="SAM" id="Phobius"/>
    </source>
</evidence>
<keyword evidence="2" id="KW-1133">Transmembrane helix</keyword>
<dbReference type="Gene3D" id="1.25.40.10">
    <property type="entry name" value="Tetratricopeptide repeat domain"/>
    <property type="match status" value="1"/>
</dbReference>
<dbReference type="AlphaFoldDB" id="A0A0C1ZS88"/>
<gene>
    <name evidence="3" type="ORF">DB30_07359</name>
</gene>
<dbReference type="InterPro" id="IPR011990">
    <property type="entry name" value="TPR-like_helical_dom_sf"/>
</dbReference>
<proteinExistence type="predicted"/>
<evidence type="ECO:0000256" key="1">
    <source>
        <dbReference type="SAM" id="MobiDB-lite"/>
    </source>
</evidence>
<accession>A0A0C1ZS88</accession>
<feature type="transmembrane region" description="Helical" evidence="2">
    <location>
        <begin position="46"/>
        <end position="69"/>
    </location>
</feature>
<dbReference type="EMBL" id="JMCC02000083">
    <property type="protein sequence ID" value="KIG13943.1"/>
    <property type="molecule type" value="Genomic_DNA"/>
</dbReference>
<protein>
    <recommendedName>
        <fullName evidence="5">Tetratricopeptide repeat protein</fullName>
    </recommendedName>
</protein>
<evidence type="ECO:0000313" key="4">
    <source>
        <dbReference type="Proteomes" id="UP000031599"/>
    </source>
</evidence>
<reference evidence="3 4" key="1">
    <citation type="submission" date="2014-12" db="EMBL/GenBank/DDBJ databases">
        <title>Genome assembly of Enhygromyxa salina DSM 15201.</title>
        <authorList>
            <person name="Sharma G."/>
            <person name="Subramanian S."/>
        </authorList>
    </citation>
    <scope>NUCLEOTIDE SEQUENCE [LARGE SCALE GENOMIC DNA]</scope>
    <source>
        <strain evidence="3 4">DSM 15201</strain>
    </source>
</reference>
<sequence>MNETPPELQRFVEAAREQVIAPTHVTADAVLAGLERHRDRTQARRTITLSAAIALAASLITVSLLWPMLSARDASPPRDPAGHAGHAGHATGHAAGQAGGITNVDAPEHQAASLDLDSAVSLRTNTQVEVRGPWSLALGEGVHELEVQATPGQALRVSLPGLELELAEGNATIEVVQSSAAVKLHNGVAAWIGEDGQRTVLNVEHVDLQAPSATELAREAERLLAAGKPDKAVAVLRRLVAAYPKASQTRTGLLDLARLLRNSTRKDEARCAYELYLQRWPGSAVDGEVRAALARLGPGRACRGLDPR</sequence>
<evidence type="ECO:0008006" key="5">
    <source>
        <dbReference type="Google" id="ProtNLM"/>
    </source>
</evidence>
<comment type="caution">
    <text evidence="3">The sequence shown here is derived from an EMBL/GenBank/DDBJ whole genome shotgun (WGS) entry which is preliminary data.</text>
</comment>
<feature type="compositionally biased region" description="Low complexity" evidence="1">
    <location>
        <begin position="82"/>
        <end position="96"/>
    </location>
</feature>
<keyword evidence="2" id="KW-0812">Transmembrane</keyword>
<name>A0A0C1ZS88_9BACT</name>
<dbReference type="Proteomes" id="UP000031599">
    <property type="component" value="Unassembled WGS sequence"/>
</dbReference>
<keyword evidence="2" id="KW-0472">Membrane</keyword>
<feature type="region of interest" description="Disordered" evidence="1">
    <location>
        <begin position="75"/>
        <end position="101"/>
    </location>
</feature>